<dbReference type="RefSeq" id="WP_006969656.1">
    <property type="nucleotide sequence ID" value="NZ_ABCS01000005.1"/>
</dbReference>
<dbReference type="STRING" id="391625.PPSIR1_29890"/>
<dbReference type="CDD" id="cd03139">
    <property type="entry name" value="GATase1_PfpI_2"/>
    <property type="match status" value="1"/>
</dbReference>
<dbReference type="PANTHER" id="PTHR43130:SF2">
    <property type="entry name" value="DJ-1_PFPI DOMAIN-CONTAINING PROTEIN"/>
    <property type="match status" value="1"/>
</dbReference>
<reference evidence="2 3" key="1">
    <citation type="submission" date="2007-06" db="EMBL/GenBank/DDBJ databases">
        <authorList>
            <person name="Shimkets L."/>
            <person name="Ferriera S."/>
            <person name="Johnson J."/>
            <person name="Kravitz S."/>
            <person name="Beeson K."/>
            <person name="Sutton G."/>
            <person name="Rogers Y.-H."/>
            <person name="Friedman R."/>
            <person name="Frazier M."/>
            <person name="Venter J.C."/>
        </authorList>
    </citation>
    <scope>NUCLEOTIDE SEQUENCE [LARGE SCALE GENOMIC DNA]</scope>
    <source>
        <strain evidence="2 3">SIR-1</strain>
    </source>
</reference>
<gene>
    <name evidence="2" type="ORF">PPSIR1_29890</name>
</gene>
<protein>
    <recommendedName>
        <fullName evidence="1">DJ-1/PfpI domain-containing protein</fullName>
    </recommendedName>
</protein>
<sequence>MQIAIPLFNGVTPLDVAGPYDVLARVPGASVVLVGAEKALYRDEYSSFAVEATATFDEITKPDVVVVPGGPPEAVGPACQGPIPAWLRAVHPSTRWTTSVCTGALLLGAAGLLVGREATTHWAGVGVLRQMGATPVAERIVTHPDERLMLAAGVSSGIDMALALVAKLVDDERAQCVQLALEYDPAPPFDAGSPAKAPKAVYEKMCVELKAQL</sequence>
<proteinExistence type="predicted"/>
<organism evidence="2 3">
    <name type="scientific">Plesiocystis pacifica SIR-1</name>
    <dbReference type="NCBI Taxonomy" id="391625"/>
    <lineage>
        <taxon>Bacteria</taxon>
        <taxon>Pseudomonadati</taxon>
        <taxon>Myxococcota</taxon>
        <taxon>Polyangia</taxon>
        <taxon>Nannocystales</taxon>
        <taxon>Nannocystaceae</taxon>
        <taxon>Plesiocystis</taxon>
    </lineage>
</organism>
<dbReference type="InterPro" id="IPR002818">
    <property type="entry name" value="DJ-1/PfpI"/>
</dbReference>
<name>A6FYV7_9BACT</name>
<dbReference type="Proteomes" id="UP000005801">
    <property type="component" value="Unassembled WGS sequence"/>
</dbReference>
<dbReference type="GO" id="GO:0006355">
    <property type="term" value="P:regulation of DNA-templated transcription"/>
    <property type="evidence" value="ECO:0007669"/>
    <property type="project" value="TreeGrafter"/>
</dbReference>
<dbReference type="PANTHER" id="PTHR43130">
    <property type="entry name" value="ARAC-FAMILY TRANSCRIPTIONAL REGULATOR"/>
    <property type="match status" value="1"/>
</dbReference>
<evidence type="ECO:0000313" key="3">
    <source>
        <dbReference type="Proteomes" id="UP000005801"/>
    </source>
</evidence>
<evidence type="ECO:0000259" key="1">
    <source>
        <dbReference type="Pfam" id="PF01965"/>
    </source>
</evidence>
<accession>A6FYV7</accession>
<dbReference type="InterPro" id="IPR029062">
    <property type="entry name" value="Class_I_gatase-like"/>
</dbReference>
<evidence type="ECO:0000313" key="2">
    <source>
        <dbReference type="EMBL" id="EDM81112.1"/>
    </source>
</evidence>
<dbReference type="eggNOG" id="COG0693">
    <property type="taxonomic scope" value="Bacteria"/>
</dbReference>
<keyword evidence="3" id="KW-1185">Reference proteome</keyword>
<dbReference type="EMBL" id="ABCS01000005">
    <property type="protein sequence ID" value="EDM81112.1"/>
    <property type="molecule type" value="Genomic_DNA"/>
</dbReference>
<comment type="caution">
    <text evidence="2">The sequence shown here is derived from an EMBL/GenBank/DDBJ whole genome shotgun (WGS) entry which is preliminary data.</text>
</comment>
<dbReference type="InterPro" id="IPR052158">
    <property type="entry name" value="INH-QAR"/>
</dbReference>
<dbReference type="Gene3D" id="3.40.50.880">
    <property type="match status" value="1"/>
</dbReference>
<feature type="domain" description="DJ-1/PfpI" evidence="1">
    <location>
        <begin position="2"/>
        <end position="166"/>
    </location>
</feature>
<dbReference type="AlphaFoldDB" id="A6FYV7"/>
<dbReference type="Pfam" id="PF01965">
    <property type="entry name" value="DJ-1_PfpI"/>
    <property type="match status" value="1"/>
</dbReference>
<dbReference type="OrthoDB" id="9798003at2"/>
<dbReference type="SUPFAM" id="SSF52317">
    <property type="entry name" value="Class I glutamine amidotransferase-like"/>
    <property type="match status" value="1"/>
</dbReference>